<dbReference type="Pfam" id="PF00067">
    <property type="entry name" value="p450"/>
    <property type="match status" value="1"/>
</dbReference>
<organism evidence="1 2">
    <name type="scientific">Hyaloscypha hepaticicola</name>
    <dbReference type="NCBI Taxonomy" id="2082293"/>
    <lineage>
        <taxon>Eukaryota</taxon>
        <taxon>Fungi</taxon>
        <taxon>Dikarya</taxon>
        <taxon>Ascomycota</taxon>
        <taxon>Pezizomycotina</taxon>
        <taxon>Leotiomycetes</taxon>
        <taxon>Helotiales</taxon>
        <taxon>Hyaloscyphaceae</taxon>
        <taxon>Hyaloscypha</taxon>
    </lineage>
</organism>
<dbReference type="STRING" id="1745343.A0A2J6PQB9"/>
<sequence>MVEKDPNVPQTLFTKVFRAEKEDSLPFNEIRDDASGYIVAGTDTTANTLKFLFWSVCKDADIKALLVKELNALPPSFTDDDLRQLRADHPRLSQLA</sequence>
<dbReference type="InterPro" id="IPR036396">
    <property type="entry name" value="Cyt_P450_sf"/>
</dbReference>
<name>A0A2J6PQB9_9HELO</name>
<dbReference type="AlphaFoldDB" id="A0A2J6PQB9"/>
<dbReference type="Gene3D" id="1.10.630.10">
    <property type="entry name" value="Cytochrome P450"/>
    <property type="match status" value="1"/>
</dbReference>
<dbReference type="EMBL" id="KZ613507">
    <property type="protein sequence ID" value="PMD16222.1"/>
    <property type="molecule type" value="Genomic_DNA"/>
</dbReference>
<dbReference type="SUPFAM" id="SSF48264">
    <property type="entry name" value="Cytochrome P450"/>
    <property type="match status" value="1"/>
</dbReference>
<evidence type="ECO:0000313" key="1">
    <source>
        <dbReference type="EMBL" id="PMD16222.1"/>
    </source>
</evidence>
<dbReference type="GO" id="GO:0016705">
    <property type="term" value="F:oxidoreductase activity, acting on paired donors, with incorporation or reduction of molecular oxygen"/>
    <property type="evidence" value="ECO:0007669"/>
    <property type="project" value="InterPro"/>
</dbReference>
<dbReference type="GO" id="GO:0004497">
    <property type="term" value="F:monooxygenase activity"/>
    <property type="evidence" value="ECO:0007669"/>
    <property type="project" value="InterPro"/>
</dbReference>
<reference evidence="1 2" key="1">
    <citation type="submission" date="2016-05" db="EMBL/GenBank/DDBJ databases">
        <title>A degradative enzymes factory behind the ericoid mycorrhizal symbiosis.</title>
        <authorList>
            <consortium name="DOE Joint Genome Institute"/>
            <person name="Martino E."/>
            <person name="Morin E."/>
            <person name="Grelet G."/>
            <person name="Kuo A."/>
            <person name="Kohler A."/>
            <person name="Daghino S."/>
            <person name="Barry K."/>
            <person name="Choi C."/>
            <person name="Cichocki N."/>
            <person name="Clum A."/>
            <person name="Copeland A."/>
            <person name="Hainaut M."/>
            <person name="Haridas S."/>
            <person name="Labutti K."/>
            <person name="Lindquist E."/>
            <person name="Lipzen A."/>
            <person name="Khouja H.-R."/>
            <person name="Murat C."/>
            <person name="Ohm R."/>
            <person name="Olson A."/>
            <person name="Spatafora J."/>
            <person name="Veneault-Fourrey C."/>
            <person name="Henrissat B."/>
            <person name="Grigoriev I."/>
            <person name="Martin F."/>
            <person name="Perotto S."/>
        </authorList>
    </citation>
    <scope>NUCLEOTIDE SEQUENCE [LARGE SCALE GENOMIC DNA]</scope>
    <source>
        <strain evidence="1 2">UAMH 7357</strain>
    </source>
</reference>
<evidence type="ECO:0000313" key="2">
    <source>
        <dbReference type="Proteomes" id="UP000235672"/>
    </source>
</evidence>
<dbReference type="GO" id="GO:0020037">
    <property type="term" value="F:heme binding"/>
    <property type="evidence" value="ECO:0007669"/>
    <property type="project" value="InterPro"/>
</dbReference>
<protein>
    <recommendedName>
        <fullName evidence="3">Cytochrome P450</fullName>
    </recommendedName>
</protein>
<accession>A0A2J6PQB9</accession>
<keyword evidence="2" id="KW-1185">Reference proteome</keyword>
<evidence type="ECO:0008006" key="3">
    <source>
        <dbReference type="Google" id="ProtNLM"/>
    </source>
</evidence>
<proteinExistence type="predicted"/>
<gene>
    <name evidence="1" type="ORF">NA56DRAFT_709028</name>
</gene>
<dbReference type="OrthoDB" id="1470350at2759"/>
<dbReference type="InterPro" id="IPR001128">
    <property type="entry name" value="Cyt_P450"/>
</dbReference>
<dbReference type="GO" id="GO:0005506">
    <property type="term" value="F:iron ion binding"/>
    <property type="evidence" value="ECO:0007669"/>
    <property type="project" value="InterPro"/>
</dbReference>
<dbReference type="Proteomes" id="UP000235672">
    <property type="component" value="Unassembled WGS sequence"/>
</dbReference>